<feature type="region of interest" description="Disordered" evidence="3">
    <location>
        <begin position="127"/>
        <end position="273"/>
    </location>
</feature>
<evidence type="ECO:0000256" key="3">
    <source>
        <dbReference type="SAM" id="MobiDB-lite"/>
    </source>
</evidence>
<dbReference type="PANTHER" id="PTHR34700:SF4">
    <property type="entry name" value="PHAGE-LIKE ELEMENT PBSX PROTEIN XKDP"/>
    <property type="match status" value="1"/>
</dbReference>
<dbReference type="CDD" id="cd00118">
    <property type="entry name" value="LysM"/>
    <property type="match status" value="1"/>
</dbReference>
<dbReference type="RefSeq" id="WP_329078529.1">
    <property type="nucleotide sequence ID" value="NZ_CP109495.1"/>
</dbReference>
<protein>
    <submittedName>
        <fullName evidence="5">Transglycosylase family protein</fullName>
    </submittedName>
</protein>
<feature type="domain" description="LysM" evidence="4">
    <location>
        <begin position="265"/>
        <end position="314"/>
    </location>
</feature>
<keyword evidence="2" id="KW-0378">Hydrolase</keyword>
<dbReference type="InterPro" id="IPR023346">
    <property type="entry name" value="Lysozyme-like_dom_sf"/>
</dbReference>
<evidence type="ECO:0000259" key="4">
    <source>
        <dbReference type="PROSITE" id="PS51782"/>
    </source>
</evidence>
<accession>A0ABZ2A8U9</accession>
<proteinExistence type="inferred from homology"/>
<dbReference type="SUPFAM" id="SSF53955">
    <property type="entry name" value="Lysozyme-like"/>
    <property type="match status" value="1"/>
</dbReference>
<dbReference type="Proteomes" id="UP001432209">
    <property type="component" value="Chromosome"/>
</dbReference>
<keyword evidence="6" id="KW-1185">Reference proteome</keyword>
<dbReference type="PROSITE" id="PS51782">
    <property type="entry name" value="LYSM"/>
    <property type="match status" value="1"/>
</dbReference>
<dbReference type="InterPro" id="IPR052196">
    <property type="entry name" value="Bact_Kbp"/>
</dbReference>
<reference evidence="5" key="1">
    <citation type="submission" date="2022-10" db="EMBL/GenBank/DDBJ databases">
        <title>The complete genomes of actinobacterial strains from the NBC collection.</title>
        <authorList>
            <person name="Joergensen T.S."/>
            <person name="Alvarez Arevalo M."/>
            <person name="Sterndorff E.B."/>
            <person name="Faurdal D."/>
            <person name="Vuksanovic O."/>
            <person name="Mourched A.-S."/>
            <person name="Charusanti P."/>
            <person name="Shaw S."/>
            <person name="Blin K."/>
            <person name="Weber T."/>
        </authorList>
    </citation>
    <scope>NUCLEOTIDE SEQUENCE</scope>
    <source>
        <strain evidence="5">NBC_01432</strain>
    </source>
</reference>
<dbReference type="PANTHER" id="PTHR34700">
    <property type="entry name" value="POTASSIUM BINDING PROTEIN KBP"/>
    <property type="match status" value="1"/>
</dbReference>
<dbReference type="Pfam" id="PF06737">
    <property type="entry name" value="Transglycosylas"/>
    <property type="match status" value="1"/>
</dbReference>
<dbReference type="Gene3D" id="3.10.350.10">
    <property type="entry name" value="LysM domain"/>
    <property type="match status" value="1"/>
</dbReference>
<name>A0ABZ2A8U9_STRNV</name>
<evidence type="ECO:0000313" key="6">
    <source>
        <dbReference type="Proteomes" id="UP001432209"/>
    </source>
</evidence>
<dbReference type="InterPro" id="IPR018392">
    <property type="entry name" value="LysM"/>
</dbReference>
<dbReference type="SMART" id="SM00257">
    <property type="entry name" value="LysM"/>
    <property type="match status" value="1"/>
</dbReference>
<dbReference type="Pfam" id="PF01476">
    <property type="entry name" value="LysM"/>
    <property type="match status" value="1"/>
</dbReference>
<dbReference type="InterPro" id="IPR010618">
    <property type="entry name" value="RPF"/>
</dbReference>
<evidence type="ECO:0000256" key="2">
    <source>
        <dbReference type="ARBA" id="ARBA00022801"/>
    </source>
</evidence>
<organism evidence="5 6">
    <name type="scientific">Streptomyces niveus</name>
    <name type="common">Streptomyces spheroides</name>
    <dbReference type="NCBI Taxonomy" id="193462"/>
    <lineage>
        <taxon>Bacteria</taxon>
        <taxon>Bacillati</taxon>
        <taxon>Actinomycetota</taxon>
        <taxon>Actinomycetes</taxon>
        <taxon>Kitasatosporales</taxon>
        <taxon>Streptomycetaceae</taxon>
        <taxon>Streptomyces</taxon>
    </lineage>
</organism>
<dbReference type="CDD" id="cd13925">
    <property type="entry name" value="RPF"/>
    <property type="match status" value="1"/>
</dbReference>
<gene>
    <name evidence="5" type="ORF">OG442_26500</name>
</gene>
<dbReference type="EMBL" id="CP109495">
    <property type="protein sequence ID" value="WUX54816.1"/>
    <property type="molecule type" value="Genomic_DNA"/>
</dbReference>
<comment type="similarity">
    <text evidence="1">Belongs to the transglycosylase family. Rpf subfamily.</text>
</comment>
<evidence type="ECO:0000313" key="5">
    <source>
        <dbReference type="EMBL" id="WUX54816.1"/>
    </source>
</evidence>
<dbReference type="Gene3D" id="1.10.530.10">
    <property type="match status" value="1"/>
</dbReference>
<evidence type="ECO:0000256" key="1">
    <source>
        <dbReference type="ARBA" id="ARBA00010830"/>
    </source>
</evidence>
<feature type="compositionally biased region" description="Basic and acidic residues" evidence="3">
    <location>
        <begin position="240"/>
        <end position="262"/>
    </location>
</feature>
<sequence length="317" mass="31867">MRSGNGRHRRPRQAPALVVAAGVTGSAIAIPLLGASGASAADAATWDRVAECESGGIWSADFGNRAFGGLQITQETWADFGGTAYAPTPDQASRSQQIAVAEKILDAQGPSMWPTCALVTGLTADADTEPDATADSEPSGEATEGKPKAPEKPAPGSSEEAVLPPAPESTPSSGQFGRDSASDGEKSGTTPSTKPDAEAGTGQGKHRGEAAPEGDATAGPGESGGSGGSDAPDGSTEAGKPGENRESGRHASRGDGSARDDAADGSYTVRTGDNLWAIADEQKVEGGWPALYEANREVVGSDADLILPGQSLDLTAK</sequence>
<dbReference type="InterPro" id="IPR036779">
    <property type="entry name" value="LysM_dom_sf"/>
</dbReference>